<accession>A0A6V7TVY2</accession>
<organism evidence="1 2">
    <name type="scientific">Meloidogyne enterolobii</name>
    <name type="common">Root-knot nematode worm</name>
    <name type="synonym">Meloidogyne mayaguensis</name>
    <dbReference type="NCBI Taxonomy" id="390850"/>
    <lineage>
        <taxon>Eukaryota</taxon>
        <taxon>Metazoa</taxon>
        <taxon>Ecdysozoa</taxon>
        <taxon>Nematoda</taxon>
        <taxon>Chromadorea</taxon>
        <taxon>Rhabditida</taxon>
        <taxon>Tylenchina</taxon>
        <taxon>Tylenchomorpha</taxon>
        <taxon>Tylenchoidea</taxon>
        <taxon>Meloidogynidae</taxon>
        <taxon>Meloidogyninae</taxon>
        <taxon>Meloidogyne</taxon>
    </lineage>
</organism>
<evidence type="ECO:0000313" key="1">
    <source>
        <dbReference type="EMBL" id="CAD2135889.1"/>
    </source>
</evidence>
<sequence>MVPFIALNGILLPPFKLNKRAENVEYILEDYVKVTKYQIANIYNPKARFSFHHQDINMPIENGSVFMAGIEKMEE</sequence>
<reference evidence="1 2" key="1">
    <citation type="submission" date="2020-08" db="EMBL/GenBank/DDBJ databases">
        <authorList>
            <person name="Koutsovoulos G."/>
            <person name="Danchin GJ E."/>
        </authorList>
    </citation>
    <scope>NUCLEOTIDE SEQUENCE [LARGE SCALE GENOMIC DNA]</scope>
</reference>
<name>A0A6V7TVY2_MELEN</name>
<dbReference type="EMBL" id="CAJEWN010000017">
    <property type="protein sequence ID" value="CAD2135889.1"/>
    <property type="molecule type" value="Genomic_DNA"/>
</dbReference>
<dbReference type="AlphaFoldDB" id="A0A6V7TVY2"/>
<dbReference type="Proteomes" id="UP000580250">
    <property type="component" value="Unassembled WGS sequence"/>
</dbReference>
<comment type="caution">
    <text evidence="1">The sequence shown here is derived from an EMBL/GenBank/DDBJ whole genome shotgun (WGS) entry which is preliminary data.</text>
</comment>
<protein>
    <submittedName>
        <fullName evidence="1">Uncharacterized protein</fullName>
    </submittedName>
</protein>
<evidence type="ECO:0000313" key="2">
    <source>
        <dbReference type="Proteomes" id="UP000580250"/>
    </source>
</evidence>
<gene>
    <name evidence="1" type="ORF">MENT_LOCUS4884</name>
</gene>
<proteinExistence type="predicted"/>